<organism evidence="9 10">
    <name type="scientific">Sutcliffiella tianshenii</name>
    <dbReference type="NCBI Taxonomy" id="1463404"/>
    <lineage>
        <taxon>Bacteria</taxon>
        <taxon>Bacillati</taxon>
        <taxon>Bacillota</taxon>
        <taxon>Bacilli</taxon>
        <taxon>Bacillales</taxon>
        <taxon>Bacillaceae</taxon>
        <taxon>Sutcliffiella</taxon>
    </lineage>
</organism>
<evidence type="ECO:0000256" key="8">
    <source>
        <dbReference type="SAM" id="Phobius"/>
    </source>
</evidence>
<sequence length="269" mass="29885">MGGFTIGGKIEEQVMQFAKDVPSILEKNEEQTKQVINENNFGLMSYEEAKQKLLTFMKDQGERIGKNVAVIISSITSFVTVLVIVPFIVFYFLKDGHKLLPFILKYLPQKHRIEGRRILTDIDKALSTYIGGQMIVALVNGFLMYIGYLIIGVEYALVLALFIVITAVVPIIGPALGVLPALIIGLMTDPFMAVKILILLTIVQQIEGNLVSPLIIGNKLSIHPLTVILLLLVAGKLYGFIGILLAVPLYSVLKVLTKNFYRLYQLRHA</sequence>
<comment type="similarity">
    <text evidence="2">Belongs to the autoinducer-2 exporter (AI-2E) (TC 2.A.86) family.</text>
</comment>
<evidence type="ECO:0000256" key="7">
    <source>
        <dbReference type="ARBA" id="ARBA00023136"/>
    </source>
</evidence>
<keyword evidence="4" id="KW-1003">Cell membrane</keyword>
<keyword evidence="10" id="KW-1185">Reference proteome</keyword>
<feature type="transmembrane region" description="Helical" evidence="8">
    <location>
        <begin position="126"/>
        <end position="151"/>
    </location>
</feature>
<evidence type="ECO:0000313" key="10">
    <source>
        <dbReference type="Proteomes" id="UP000737402"/>
    </source>
</evidence>
<evidence type="ECO:0000256" key="4">
    <source>
        <dbReference type="ARBA" id="ARBA00022475"/>
    </source>
</evidence>
<protein>
    <submittedName>
        <fullName evidence="9">PurR-regulated permease PerM</fullName>
    </submittedName>
</protein>
<name>A0ABS2NYY5_9BACI</name>
<evidence type="ECO:0000313" key="9">
    <source>
        <dbReference type="EMBL" id="MBM7619915.1"/>
    </source>
</evidence>
<comment type="subcellular location">
    <subcellularLocation>
        <location evidence="1">Cell membrane</location>
        <topology evidence="1">Multi-pass membrane protein</topology>
    </subcellularLocation>
</comment>
<dbReference type="Pfam" id="PF01594">
    <property type="entry name" value="AI-2E_transport"/>
    <property type="match status" value="1"/>
</dbReference>
<evidence type="ECO:0000256" key="6">
    <source>
        <dbReference type="ARBA" id="ARBA00022989"/>
    </source>
</evidence>
<keyword evidence="5 8" id="KW-0812">Transmembrane</keyword>
<keyword evidence="7 8" id="KW-0472">Membrane</keyword>
<evidence type="ECO:0000256" key="1">
    <source>
        <dbReference type="ARBA" id="ARBA00004651"/>
    </source>
</evidence>
<keyword evidence="6 8" id="KW-1133">Transmembrane helix</keyword>
<dbReference type="PANTHER" id="PTHR21716">
    <property type="entry name" value="TRANSMEMBRANE PROTEIN"/>
    <property type="match status" value="1"/>
</dbReference>
<feature type="transmembrane region" description="Helical" evidence="8">
    <location>
        <begin position="157"/>
        <end position="184"/>
    </location>
</feature>
<feature type="transmembrane region" description="Helical" evidence="8">
    <location>
        <begin position="228"/>
        <end position="253"/>
    </location>
</feature>
<feature type="transmembrane region" description="Helical" evidence="8">
    <location>
        <begin position="196"/>
        <end position="216"/>
    </location>
</feature>
<comment type="caution">
    <text evidence="9">The sequence shown here is derived from an EMBL/GenBank/DDBJ whole genome shotgun (WGS) entry which is preliminary data.</text>
</comment>
<dbReference type="Proteomes" id="UP000737402">
    <property type="component" value="Unassembled WGS sequence"/>
</dbReference>
<reference evidence="9 10" key="1">
    <citation type="submission" date="2021-01" db="EMBL/GenBank/DDBJ databases">
        <title>Genomic Encyclopedia of Type Strains, Phase IV (KMG-IV): sequencing the most valuable type-strain genomes for metagenomic binning, comparative biology and taxonomic classification.</title>
        <authorList>
            <person name="Goeker M."/>
        </authorList>
    </citation>
    <scope>NUCLEOTIDE SEQUENCE [LARGE SCALE GENOMIC DNA]</scope>
    <source>
        <strain evidence="9 10">DSM 25879</strain>
    </source>
</reference>
<accession>A0ABS2NYY5</accession>
<dbReference type="InterPro" id="IPR002549">
    <property type="entry name" value="AI-2E-like"/>
</dbReference>
<evidence type="ECO:0000256" key="3">
    <source>
        <dbReference type="ARBA" id="ARBA00022448"/>
    </source>
</evidence>
<evidence type="ECO:0000256" key="5">
    <source>
        <dbReference type="ARBA" id="ARBA00022692"/>
    </source>
</evidence>
<keyword evidence="3" id="KW-0813">Transport</keyword>
<dbReference type="PANTHER" id="PTHR21716:SF53">
    <property type="entry name" value="PERMEASE PERM-RELATED"/>
    <property type="match status" value="1"/>
</dbReference>
<proteinExistence type="inferred from homology"/>
<evidence type="ECO:0000256" key="2">
    <source>
        <dbReference type="ARBA" id="ARBA00009773"/>
    </source>
</evidence>
<gene>
    <name evidence="9" type="ORF">JOC95_001767</name>
</gene>
<dbReference type="EMBL" id="JAFBED010000003">
    <property type="protein sequence ID" value="MBM7619915.1"/>
    <property type="molecule type" value="Genomic_DNA"/>
</dbReference>
<feature type="transmembrane region" description="Helical" evidence="8">
    <location>
        <begin position="68"/>
        <end position="93"/>
    </location>
</feature>